<name>X6LD91_RETFI</name>
<dbReference type="AlphaFoldDB" id="X6LD91"/>
<evidence type="ECO:0000313" key="1">
    <source>
        <dbReference type="EMBL" id="ETN98719.1"/>
    </source>
</evidence>
<accession>X6LD91</accession>
<sequence length="108" mass="12699">MNIKIPNNSVSNGNKKEQLEYREKVLSLVRKADDKRLSKRKGLTEAYKHYYIDDVRENFFFPRPWQKKHIICCVVLNQKMYEIEFALGFSVIMDTRGKNAIVSSIQNA</sequence>
<organism evidence="1 2">
    <name type="scientific">Reticulomyxa filosa</name>
    <dbReference type="NCBI Taxonomy" id="46433"/>
    <lineage>
        <taxon>Eukaryota</taxon>
        <taxon>Sar</taxon>
        <taxon>Rhizaria</taxon>
        <taxon>Retaria</taxon>
        <taxon>Foraminifera</taxon>
        <taxon>Monothalamids</taxon>
        <taxon>Reticulomyxidae</taxon>
        <taxon>Reticulomyxa</taxon>
    </lineage>
</organism>
<reference evidence="1 2" key="1">
    <citation type="journal article" date="2013" name="Curr. Biol.">
        <title>The Genome of the Foraminiferan Reticulomyxa filosa.</title>
        <authorList>
            <person name="Glockner G."/>
            <person name="Hulsmann N."/>
            <person name="Schleicher M."/>
            <person name="Noegel A.A."/>
            <person name="Eichinger L."/>
            <person name="Gallinger C."/>
            <person name="Pawlowski J."/>
            <person name="Sierra R."/>
            <person name="Euteneuer U."/>
            <person name="Pillet L."/>
            <person name="Moustafa A."/>
            <person name="Platzer M."/>
            <person name="Groth M."/>
            <person name="Szafranski K."/>
            <person name="Schliwa M."/>
        </authorList>
    </citation>
    <scope>NUCLEOTIDE SEQUENCE [LARGE SCALE GENOMIC DNA]</scope>
</reference>
<dbReference type="EMBL" id="ASPP01045938">
    <property type="protein sequence ID" value="ETN98719.1"/>
    <property type="molecule type" value="Genomic_DNA"/>
</dbReference>
<comment type="caution">
    <text evidence="1">The sequence shown here is derived from an EMBL/GenBank/DDBJ whole genome shotgun (WGS) entry which is preliminary data.</text>
</comment>
<keyword evidence="2" id="KW-1185">Reference proteome</keyword>
<dbReference type="Proteomes" id="UP000023152">
    <property type="component" value="Unassembled WGS sequence"/>
</dbReference>
<gene>
    <name evidence="1" type="ORF">RFI_38761</name>
</gene>
<proteinExistence type="predicted"/>
<protein>
    <submittedName>
        <fullName evidence="1">Uncharacterized protein</fullName>
    </submittedName>
</protein>
<evidence type="ECO:0000313" key="2">
    <source>
        <dbReference type="Proteomes" id="UP000023152"/>
    </source>
</evidence>